<dbReference type="AlphaFoldDB" id="A0A1G1Y524"/>
<accession>A0A1G1Y524</accession>
<dbReference type="Pfam" id="PF07963">
    <property type="entry name" value="N_methyl"/>
    <property type="match status" value="1"/>
</dbReference>
<dbReference type="InterPro" id="IPR012902">
    <property type="entry name" value="N_methyl_site"/>
</dbReference>
<keyword evidence="1" id="KW-0472">Membrane</keyword>
<evidence type="ECO:0000313" key="3">
    <source>
        <dbReference type="Proteomes" id="UP000178432"/>
    </source>
</evidence>
<evidence type="ECO:0000313" key="2">
    <source>
        <dbReference type="EMBL" id="OGY47408.1"/>
    </source>
</evidence>
<keyword evidence="1" id="KW-0812">Transmembrane</keyword>
<name>A0A1G1Y524_9BACT</name>
<sequence length="224" mass="24337">MLFKKTIKQKNNKAIKQKQGFSLPEALVSLFIITLLMLAVLPNFRAGQRSQEIDVNLKQLVEGITSVRTKSLAGQLLVDPAVYPAGTTTDGYGIRFIKGRQSYESFAVLPAYAAVPKPSLPNNPQEIGNIKIISLSGLVEPEADKPFPLGLDQSPWQNLGIPEKPSPSLEIIFSLPNSIMAVPAADGAGNQFKYVGGMIEHVKSGRRGYFYVSLLSGAVNYGLY</sequence>
<reference evidence="2 3" key="1">
    <citation type="journal article" date="2016" name="Nat. Commun.">
        <title>Thousands of microbial genomes shed light on interconnected biogeochemical processes in an aquifer system.</title>
        <authorList>
            <person name="Anantharaman K."/>
            <person name="Brown C.T."/>
            <person name="Hug L.A."/>
            <person name="Sharon I."/>
            <person name="Castelle C.J."/>
            <person name="Probst A.J."/>
            <person name="Thomas B.C."/>
            <person name="Singh A."/>
            <person name="Wilkins M.J."/>
            <person name="Karaoz U."/>
            <person name="Brodie E.L."/>
            <person name="Williams K.H."/>
            <person name="Hubbard S.S."/>
            <person name="Banfield J.F."/>
        </authorList>
    </citation>
    <scope>NUCLEOTIDE SEQUENCE [LARGE SCALE GENOMIC DNA]</scope>
</reference>
<dbReference type="PROSITE" id="PS00409">
    <property type="entry name" value="PROKAR_NTER_METHYL"/>
    <property type="match status" value="1"/>
</dbReference>
<evidence type="ECO:0000256" key="1">
    <source>
        <dbReference type="SAM" id="Phobius"/>
    </source>
</evidence>
<proteinExistence type="predicted"/>
<gene>
    <name evidence="2" type="ORF">A2663_04170</name>
</gene>
<dbReference type="Proteomes" id="UP000178432">
    <property type="component" value="Unassembled WGS sequence"/>
</dbReference>
<organism evidence="2 3">
    <name type="scientific">Candidatus Buchananbacteria bacterium RIFCSPHIGHO2_01_FULL_46_12</name>
    <dbReference type="NCBI Taxonomy" id="1797536"/>
    <lineage>
        <taxon>Bacteria</taxon>
        <taxon>Candidatus Buchananiibacteriota</taxon>
    </lineage>
</organism>
<feature type="transmembrane region" description="Helical" evidence="1">
    <location>
        <begin position="21"/>
        <end position="41"/>
    </location>
</feature>
<protein>
    <submittedName>
        <fullName evidence="2">Uncharacterized protein</fullName>
    </submittedName>
</protein>
<dbReference type="EMBL" id="MHIF01000038">
    <property type="protein sequence ID" value="OGY47408.1"/>
    <property type="molecule type" value="Genomic_DNA"/>
</dbReference>
<dbReference type="NCBIfam" id="TIGR02532">
    <property type="entry name" value="IV_pilin_GFxxxE"/>
    <property type="match status" value="1"/>
</dbReference>
<keyword evidence="1" id="KW-1133">Transmembrane helix</keyword>
<comment type="caution">
    <text evidence="2">The sequence shown here is derived from an EMBL/GenBank/DDBJ whole genome shotgun (WGS) entry which is preliminary data.</text>
</comment>